<reference evidence="7" key="2">
    <citation type="submission" date="2023-06" db="EMBL/GenBank/DDBJ databases">
        <authorList>
            <consortium name="Lawrence Berkeley National Laboratory"/>
            <person name="Haridas S."/>
            <person name="Hensen N."/>
            <person name="Bonometti L."/>
            <person name="Westerberg I."/>
            <person name="Brannstrom I.O."/>
            <person name="Guillou S."/>
            <person name="Cros-Aarteil S."/>
            <person name="Calhoun S."/>
            <person name="Kuo A."/>
            <person name="Mondo S."/>
            <person name="Pangilinan J."/>
            <person name="Riley R."/>
            <person name="Labutti K."/>
            <person name="Andreopoulos B."/>
            <person name="Lipzen A."/>
            <person name="Chen C."/>
            <person name="Yanf M."/>
            <person name="Daum C."/>
            <person name="Ng V."/>
            <person name="Clum A."/>
            <person name="Steindorff A."/>
            <person name="Ohm R."/>
            <person name="Martin F."/>
            <person name="Silar P."/>
            <person name="Natvig D."/>
            <person name="Lalanne C."/>
            <person name="Gautier V."/>
            <person name="Ament-Velasquez S.L."/>
            <person name="Kruys A."/>
            <person name="Hutchinson M.I."/>
            <person name="Powell A.J."/>
            <person name="Barry K."/>
            <person name="Miller A.N."/>
            <person name="Grigoriev I.V."/>
            <person name="Debuchy R."/>
            <person name="Gladieux P."/>
            <person name="Thoren M.H."/>
            <person name="Johannesson H."/>
        </authorList>
    </citation>
    <scope>NUCLEOTIDE SEQUENCE</scope>
    <source>
        <strain evidence="7">SMH4131-1</strain>
    </source>
</reference>
<reference evidence="7" key="1">
    <citation type="journal article" date="2023" name="Mol. Phylogenet. Evol.">
        <title>Genome-scale phylogeny and comparative genomics of the fungal order Sordariales.</title>
        <authorList>
            <person name="Hensen N."/>
            <person name="Bonometti L."/>
            <person name="Westerberg I."/>
            <person name="Brannstrom I.O."/>
            <person name="Guillou S."/>
            <person name="Cros-Aarteil S."/>
            <person name="Calhoun S."/>
            <person name="Haridas S."/>
            <person name="Kuo A."/>
            <person name="Mondo S."/>
            <person name="Pangilinan J."/>
            <person name="Riley R."/>
            <person name="LaButti K."/>
            <person name="Andreopoulos B."/>
            <person name="Lipzen A."/>
            <person name="Chen C."/>
            <person name="Yan M."/>
            <person name="Daum C."/>
            <person name="Ng V."/>
            <person name="Clum A."/>
            <person name="Steindorff A."/>
            <person name="Ohm R.A."/>
            <person name="Martin F."/>
            <person name="Silar P."/>
            <person name="Natvig D.O."/>
            <person name="Lalanne C."/>
            <person name="Gautier V."/>
            <person name="Ament-Velasquez S.L."/>
            <person name="Kruys A."/>
            <person name="Hutchinson M.I."/>
            <person name="Powell A.J."/>
            <person name="Barry K."/>
            <person name="Miller A.N."/>
            <person name="Grigoriev I.V."/>
            <person name="Debuchy R."/>
            <person name="Gladieux P."/>
            <person name="Hiltunen Thoren M."/>
            <person name="Johannesson H."/>
        </authorList>
    </citation>
    <scope>NUCLEOTIDE SEQUENCE</scope>
    <source>
        <strain evidence="7">SMH4131-1</strain>
    </source>
</reference>
<dbReference type="SUPFAM" id="SSF144083">
    <property type="entry name" value="Magnesium transport protein CorA, transmembrane region"/>
    <property type="match status" value="1"/>
</dbReference>
<evidence type="ECO:0000256" key="3">
    <source>
        <dbReference type="ARBA" id="ARBA00022989"/>
    </source>
</evidence>
<dbReference type="Pfam" id="PF01544">
    <property type="entry name" value="CorA"/>
    <property type="match status" value="1"/>
</dbReference>
<dbReference type="InterPro" id="IPR045863">
    <property type="entry name" value="CorA_TM1_TM2"/>
</dbReference>
<dbReference type="AlphaFoldDB" id="A0AAE0IA09"/>
<protein>
    <submittedName>
        <fullName evidence="7">Uncharacterized protein</fullName>
    </submittedName>
</protein>
<evidence type="ECO:0000256" key="6">
    <source>
        <dbReference type="SAM" id="Phobius"/>
    </source>
</evidence>
<proteinExistence type="predicted"/>
<name>A0AAE0IA09_9PEZI</name>
<sequence>MESSQDEQSSEPAVTLHVTAGAARSHTGTLTRSSTATLPSVARTGRELAPSDYTKSVVTHAGRDKGRYLSPGTNYFLLSDFLSRPKPRNPLTSVTPSSIPGSQVALPFAVLHCLGYGPRDPKRLATFFKPEDLYEFEAHSDPEGPGQDHGDVLFLRGYPSPEWVSVVGAKYRLDPEIFRRHLKLPNSKDYFELPGLPSSDCTLELRIPSIGEVTSGTSKPSDAARRLRLYWQSLGAGGRAGESIVRRFHRHGTQYFSIEQRMTISVRRRPSASRGSWISIVMLDNGLDLEDCPPGPWFTALEHIHDIFNPVIQTTPDAALRSPNHDGVEVRPSASPSPRSRTHQTGALLGLKPLGPRLKLASMNKWPLYAVHDLLVFAASAEQQFLNFIATQLNIDYNPFFDKDWMENALGTYSYHQDILQDHADYLAKVCQQLSINDHDALWIQVAGDQDPAPLGDMDRAVRETCEAVRRDWEHLACQVQGLLQLVRDKKDNVNHDQAAVEAKRTYEQSLSAAKLTFLAFLFLPWSLCTAVFGMNVQQLGTDGVDIVYVFAFGIPLFVLSLLGAYWVVGRLPW</sequence>
<comment type="subcellular location">
    <subcellularLocation>
        <location evidence="1">Membrane</location>
        <topology evidence="1">Multi-pass membrane protein</topology>
    </subcellularLocation>
</comment>
<dbReference type="InterPro" id="IPR002523">
    <property type="entry name" value="MgTranspt_CorA/ZnTranspt_ZntB"/>
</dbReference>
<accession>A0AAE0IA09</accession>
<dbReference type="GO" id="GO:0046873">
    <property type="term" value="F:metal ion transmembrane transporter activity"/>
    <property type="evidence" value="ECO:0007669"/>
    <property type="project" value="InterPro"/>
</dbReference>
<keyword evidence="3 6" id="KW-1133">Transmembrane helix</keyword>
<evidence type="ECO:0000313" key="7">
    <source>
        <dbReference type="EMBL" id="KAK3321235.1"/>
    </source>
</evidence>
<comment type="caution">
    <text evidence="7">The sequence shown here is derived from an EMBL/GenBank/DDBJ whole genome shotgun (WGS) entry which is preliminary data.</text>
</comment>
<feature type="transmembrane region" description="Helical" evidence="6">
    <location>
        <begin position="516"/>
        <end position="535"/>
    </location>
</feature>
<evidence type="ECO:0000256" key="1">
    <source>
        <dbReference type="ARBA" id="ARBA00004141"/>
    </source>
</evidence>
<gene>
    <name evidence="7" type="ORF">B0T19DRAFT_431906</name>
</gene>
<evidence type="ECO:0000256" key="4">
    <source>
        <dbReference type="ARBA" id="ARBA00023136"/>
    </source>
</evidence>
<feature type="transmembrane region" description="Helical" evidence="6">
    <location>
        <begin position="547"/>
        <end position="569"/>
    </location>
</feature>
<dbReference type="Proteomes" id="UP001286456">
    <property type="component" value="Unassembled WGS sequence"/>
</dbReference>
<organism evidence="7 8">
    <name type="scientific">Cercophora scortea</name>
    <dbReference type="NCBI Taxonomy" id="314031"/>
    <lineage>
        <taxon>Eukaryota</taxon>
        <taxon>Fungi</taxon>
        <taxon>Dikarya</taxon>
        <taxon>Ascomycota</taxon>
        <taxon>Pezizomycotina</taxon>
        <taxon>Sordariomycetes</taxon>
        <taxon>Sordariomycetidae</taxon>
        <taxon>Sordariales</taxon>
        <taxon>Lasiosphaeriaceae</taxon>
        <taxon>Cercophora</taxon>
    </lineage>
</organism>
<evidence type="ECO:0000256" key="5">
    <source>
        <dbReference type="SAM" id="MobiDB-lite"/>
    </source>
</evidence>
<dbReference type="EMBL" id="JAUEPO010000005">
    <property type="protein sequence ID" value="KAK3321235.1"/>
    <property type="molecule type" value="Genomic_DNA"/>
</dbReference>
<keyword evidence="2 6" id="KW-0812">Transmembrane</keyword>
<evidence type="ECO:0000256" key="2">
    <source>
        <dbReference type="ARBA" id="ARBA00022692"/>
    </source>
</evidence>
<dbReference type="GO" id="GO:0016020">
    <property type="term" value="C:membrane"/>
    <property type="evidence" value="ECO:0007669"/>
    <property type="project" value="UniProtKB-SubCell"/>
</dbReference>
<feature type="region of interest" description="Disordered" evidence="5">
    <location>
        <begin position="321"/>
        <end position="346"/>
    </location>
</feature>
<keyword evidence="4 6" id="KW-0472">Membrane</keyword>
<evidence type="ECO:0000313" key="8">
    <source>
        <dbReference type="Proteomes" id="UP001286456"/>
    </source>
</evidence>
<dbReference type="Gene3D" id="1.20.58.340">
    <property type="entry name" value="Magnesium transport protein CorA, transmembrane region"/>
    <property type="match status" value="1"/>
</dbReference>
<keyword evidence="8" id="KW-1185">Reference proteome</keyword>